<gene>
    <name evidence="1" type="ORF">HAX54_036133</name>
</gene>
<feature type="non-terminal residue" evidence="1">
    <location>
        <position position="1"/>
    </location>
</feature>
<dbReference type="EMBL" id="JACEIK010004761">
    <property type="protein sequence ID" value="MCD9646361.1"/>
    <property type="molecule type" value="Genomic_DNA"/>
</dbReference>
<dbReference type="Proteomes" id="UP000823775">
    <property type="component" value="Unassembled WGS sequence"/>
</dbReference>
<comment type="caution">
    <text evidence="1">The sequence shown here is derived from an EMBL/GenBank/DDBJ whole genome shotgun (WGS) entry which is preliminary data.</text>
</comment>
<keyword evidence="2" id="KW-1185">Reference proteome</keyword>
<organism evidence="1 2">
    <name type="scientific">Datura stramonium</name>
    <name type="common">Jimsonweed</name>
    <name type="synonym">Common thornapple</name>
    <dbReference type="NCBI Taxonomy" id="4076"/>
    <lineage>
        <taxon>Eukaryota</taxon>
        <taxon>Viridiplantae</taxon>
        <taxon>Streptophyta</taxon>
        <taxon>Embryophyta</taxon>
        <taxon>Tracheophyta</taxon>
        <taxon>Spermatophyta</taxon>
        <taxon>Magnoliopsida</taxon>
        <taxon>eudicotyledons</taxon>
        <taxon>Gunneridae</taxon>
        <taxon>Pentapetalae</taxon>
        <taxon>asterids</taxon>
        <taxon>lamiids</taxon>
        <taxon>Solanales</taxon>
        <taxon>Solanaceae</taxon>
        <taxon>Solanoideae</taxon>
        <taxon>Datureae</taxon>
        <taxon>Datura</taxon>
    </lineage>
</organism>
<reference evidence="1 2" key="1">
    <citation type="journal article" date="2021" name="BMC Genomics">
        <title>Datura genome reveals duplications of psychoactive alkaloid biosynthetic genes and high mutation rate following tissue culture.</title>
        <authorList>
            <person name="Rajewski A."/>
            <person name="Carter-House D."/>
            <person name="Stajich J."/>
            <person name="Litt A."/>
        </authorList>
    </citation>
    <scope>NUCLEOTIDE SEQUENCE [LARGE SCALE GENOMIC DNA]</scope>
    <source>
        <strain evidence="1">AR-01</strain>
    </source>
</reference>
<feature type="non-terminal residue" evidence="1">
    <location>
        <position position="66"/>
    </location>
</feature>
<sequence length="66" mass="8007">SLKHDWWIRWCQVVPRLVRWSSEKCSKSFQPWMYRVVISSRIRELFMAGLVTTRLNTNRRKVTAIV</sequence>
<proteinExistence type="predicted"/>
<accession>A0ABS8VGI7</accession>
<evidence type="ECO:0000313" key="1">
    <source>
        <dbReference type="EMBL" id="MCD9646361.1"/>
    </source>
</evidence>
<name>A0ABS8VGI7_DATST</name>
<evidence type="ECO:0000313" key="2">
    <source>
        <dbReference type="Proteomes" id="UP000823775"/>
    </source>
</evidence>
<protein>
    <submittedName>
        <fullName evidence="1">Uncharacterized protein</fullName>
    </submittedName>
</protein>